<feature type="domain" description="Ig-like" evidence="4">
    <location>
        <begin position="10"/>
        <end position="108"/>
    </location>
</feature>
<reference evidence="5" key="1">
    <citation type="submission" date="2023-09" db="UniProtKB">
        <authorList>
            <consortium name="Ensembl"/>
        </authorList>
    </citation>
    <scope>IDENTIFICATION</scope>
</reference>
<dbReference type="SMART" id="SM00409">
    <property type="entry name" value="IG"/>
    <property type="match status" value="1"/>
</dbReference>
<dbReference type="InterPro" id="IPR013783">
    <property type="entry name" value="Ig-like_fold"/>
</dbReference>
<evidence type="ECO:0000259" key="4">
    <source>
        <dbReference type="PROSITE" id="PS50835"/>
    </source>
</evidence>
<dbReference type="SMART" id="SM00406">
    <property type="entry name" value="IGv"/>
    <property type="match status" value="1"/>
</dbReference>
<name>A0A8C0WY44_CASCN</name>
<evidence type="ECO:0000256" key="3">
    <source>
        <dbReference type="ARBA" id="ARBA00043265"/>
    </source>
</evidence>
<dbReference type="Gene3D" id="2.60.40.10">
    <property type="entry name" value="Immunoglobulins"/>
    <property type="match status" value="1"/>
</dbReference>
<dbReference type="Ensembl" id="ENSCCNT00000021928.1">
    <property type="protein sequence ID" value="ENSCCNP00000016851.1"/>
    <property type="gene ID" value="ENSCCNG00000017137.1"/>
</dbReference>
<dbReference type="PANTHER" id="PTHR23266">
    <property type="entry name" value="IMMUNOGLOBULIN HEAVY CHAIN"/>
    <property type="match status" value="1"/>
</dbReference>
<evidence type="ECO:0000256" key="1">
    <source>
        <dbReference type="ARBA" id="ARBA00022859"/>
    </source>
</evidence>
<keyword evidence="3" id="KW-1280">Immunoglobulin</keyword>
<dbReference type="GO" id="GO:0002250">
    <property type="term" value="P:adaptive immune response"/>
    <property type="evidence" value="ECO:0007669"/>
    <property type="project" value="UniProtKB-KW"/>
</dbReference>
<keyword evidence="2" id="KW-1064">Adaptive immunity</keyword>
<dbReference type="InterPro" id="IPR003599">
    <property type="entry name" value="Ig_sub"/>
</dbReference>
<dbReference type="InterPro" id="IPR013106">
    <property type="entry name" value="Ig_V-set"/>
</dbReference>
<organism evidence="5">
    <name type="scientific">Castor canadensis</name>
    <name type="common">American beaver</name>
    <dbReference type="NCBI Taxonomy" id="51338"/>
    <lineage>
        <taxon>Eukaryota</taxon>
        <taxon>Metazoa</taxon>
        <taxon>Chordata</taxon>
        <taxon>Craniata</taxon>
        <taxon>Vertebrata</taxon>
        <taxon>Euteleostomi</taxon>
        <taxon>Mammalia</taxon>
        <taxon>Eutheria</taxon>
        <taxon>Euarchontoglires</taxon>
        <taxon>Glires</taxon>
        <taxon>Rodentia</taxon>
        <taxon>Castorimorpha</taxon>
        <taxon>Castoridae</taxon>
        <taxon>Castor</taxon>
    </lineage>
</organism>
<dbReference type="GO" id="GO:0005576">
    <property type="term" value="C:extracellular region"/>
    <property type="evidence" value="ECO:0007669"/>
    <property type="project" value="UniProtKB-ARBA"/>
</dbReference>
<dbReference type="PROSITE" id="PS50835">
    <property type="entry name" value="IG_LIKE"/>
    <property type="match status" value="1"/>
</dbReference>
<accession>A0A8C0WY44</accession>
<dbReference type="InterPro" id="IPR036179">
    <property type="entry name" value="Ig-like_dom_sf"/>
</dbReference>
<sequence>MRLFVILLPPGVLSQVQLQESGPGLVKPSQTLSLTCTVSGFTSAYNWSCFWLPPGKSLEWMGYISYGGSTSYNPSLKSHISIIRDKSKNQFSLQLSSVTTEDTNVYYCARNTVRGLQCEHRHKPPCWVQIGTAGGTQFIANTTSDPMSGADSHRNFIPDSTSYPDSSYHTAQWTVILDLCPDSELQNYFYFFSF</sequence>
<dbReference type="GO" id="GO:0019814">
    <property type="term" value="C:immunoglobulin complex"/>
    <property type="evidence" value="ECO:0007669"/>
    <property type="project" value="UniProtKB-KW"/>
</dbReference>
<evidence type="ECO:0000256" key="2">
    <source>
        <dbReference type="ARBA" id="ARBA00023130"/>
    </source>
</evidence>
<protein>
    <recommendedName>
        <fullName evidence="4">Ig-like domain-containing protein</fullName>
    </recommendedName>
</protein>
<dbReference type="SUPFAM" id="SSF48726">
    <property type="entry name" value="Immunoglobulin"/>
    <property type="match status" value="1"/>
</dbReference>
<dbReference type="InterPro" id="IPR050199">
    <property type="entry name" value="IgHV"/>
</dbReference>
<dbReference type="Pfam" id="PF07686">
    <property type="entry name" value="V-set"/>
    <property type="match status" value="1"/>
</dbReference>
<evidence type="ECO:0000313" key="5">
    <source>
        <dbReference type="Ensembl" id="ENSCCNP00000016851.1"/>
    </source>
</evidence>
<proteinExistence type="predicted"/>
<dbReference type="AlphaFoldDB" id="A0A8C0WY44"/>
<keyword evidence="1" id="KW-0391">Immunity</keyword>
<dbReference type="InterPro" id="IPR007110">
    <property type="entry name" value="Ig-like_dom"/>
</dbReference>